<keyword evidence="2" id="KW-1185">Reference proteome</keyword>
<proteinExistence type="predicted"/>
<reference evidence="1" key="1">
    <citation type="journal article" date="2022" name="IScience">
        <title>Evolution of zygomycete secretomes and the origins of terrestrial fungal ecologies.</title>
        <authorList>
            <person name="Chang Y."/>
            <person name="Wang Y."/>
            <person name="Mondo S."/>
            <person name="Ahrendt S."/>
            <person name="Andreopoulos W."/>
            <person name="Barry K."/>
            <person name="Beard J."/>
            <person name="Benny G.L."/>
            <person name="Blankenship S."/>
            <person name="Bonito G."/>
            <person name="Cuomo C."/>
            <person name="Desiro A."/>
            <person name="Gervers K.A."/>
            <person name="Hundley H."/>
            <person name="Kuo A."/>
            <person name="LaButti K."/>
            <person name="Lang B.F."/>
            <person name="Lipzen A."/>
            <person name="O'Donnell K."/>
            <person name="Pangilinan J."/>
            <person name="Reynolds N."/>
            <person name="Sandor L."/>
            <person name="Smith M.E."/>
            <person name="Tsang A."/>
            <person name="Grigoriev I.V."/>
            <person name="Stajich J.E."/>
            <person name="Spatafora J.W."/>
        </authorList>
    </citation>
    <scope>NUCLEOTIDE SEQUENCE</scope>
    <source>
        <strain evidence="1">RSA 2281</strain>
    </source>
</reference>
<dbReference type="AlphaFoldDB" id="A0AAD5K9S4"/>
<dbReference type="Proteomes" id="UP001209540">
    <property type="component" value="Unassembled WGS sequence"/>
</dbReference>
<sequence length="102" mass="12155">MGFIDKLKAKYEMRKVNKYTKRRLSQSQFASHDRTYYDNVYRDGVYLDKSNTTMDQDDKSRWSLTDLLKRSQSINYHHNKHNTSLAASQYKTSETYTLGITR</sequence>
<evidence type="ECO:0000313" key="1">
    <source>
        <dbReference type="EMBL" id="KAI9257985.1"/>
    </source>
</evidence>
<gene>
    <name evidence="1" type="ORF">BDA99DRAFT_514934</name>
</gene>
<protein>
    <submittedName>
        <fullName evidence="1">Uncharacterized protein</fullName>
    </submittedName>
</protein>
<comment type="caution">
    <text evidence="1">The sequence shown here is derived from an EMBL/GenBank/DDBJ whole genome shotgun (WGS) entry which is preliminary data.</text>
</comment>
<accession>A0AAD5K9S4</accession>
<organism evidence="1 2">
    <name type="scientific">Phascolomyces articulosus</name>
    <dbReference type="NCBI Taxonomy" id="60185"/>
    <lineage>
        <taxon>Eukaryota</taxon>
        <taxon>Fungi</taxon>
        <taxon>Fungi incertae sedis</taxon>
        <taxon>Mucoromycota</taxon>
        <taxon>Mucoromycotina</taxon>
        <taxon>Mucoromycetes</taxon>
        <taxon>Mucorales</taxon>
        <taxon>Lichtheimiaceae</taxon>
        <taxon>Phascolomyces</taxon>
    </lineage>
</organism>
<dbReference type="EMBL" id="JAIXMP010000019">
    <property type="protein sequence ID" value="KAI9257985.1"/>
    <property type="molecule type" value="Genomic_DNA"/>
</dbReference>
<reference evidence="1" key="2">
    <citation type="submission" date="2023-02" db="EMBL/GenBank/DDBJ databases">
        <authorList>
            <consortium name="DOE Joint Genome Institute"/>
            <person name="Mondo S.J."/>
            <person name="Chang Y."/>
            <person name="Wang Y."/>
            <person name="Ahrendt S."/>
            <person name="Andreopoulos W."/>
            <person name="Barry K."/>
            <person name="Beard J."/>
            <person name="Benny G.L."/>
            <person name="Blankenship S."/>
            <person name="Bonito G."/>
            <person name="Cuomo C."/>
            <person name="Desiro A."/>
            <person name="Gervers K.A."/>
            <person name="Hundley H."/>
            <person name="Kuo A."/>
            <person name="LaButti K."/>
            <person name="Lang B.F."/>
            <person name="Lipzen A."/>
            <person name="O'Donnell K."/>
            <person name="Pangilinan J."/>
            <person name="Reynolds N."/>
            <person name="Sandor L."/>
            <person name="Smith M.W."/>
            <person name="Tsang A."/>
            <person name="Grigoriev I.V."/>
            <person name="Stajich J.E."/>
            <person name="Spatafora J.W."/>
        </authorList>
    </citation>
    <scope>NUCLEOTIDE SEQUENCE</scope>
    <source>
        <strain evidence="1">RSA 2281</strain>
    </source>
</reference>
<evidence type="ECO:0000313" key="2">
    <source>
        <dbReference type="Proteomes" id="UP001209540"/>
    </source>
</evidence>
<name>A0AAD5K9S4_9FUNG</name>